<keyword evidence="2" id="KW-0732">Signal</keyword>
<gene>
    <name evidence="3" type="ORF">ACFQS8_04875</name>
</gene>
<protein>
    <submittedName>
        <fullName evidence="3">DUF3450 domain-containing protein</fullName>
    </submittedName>
</protein>
<keyword evidence="1" id="KW-0175">Coiled coil</keyword>
<dbReference type="PIRSF" id="PIRSF028069">
    <property type="entry name" value="UCP028069"/>
    <property type="match status" value="1"/>
</dbReference>
<comment type="caution">
    <text evidence="3">The sequence shown here is derived from an EMBL/GenBank/DDBJ whole genome shotgun (WGS) entry which is preliminary data.</text>
</comment>
<evidence type="ECO:0000256" key="2">
    <source>
        <dbReference type="SAM" id="SignalP"/>
    </source>
</evidence>
<dbReference type="Pfam" id="PF11932">
    <property type="entry name" value="DUF3450"/>
    <property type="match status" value="1"/>
</dbReference>
<reference evidence="4" key="1">
    <citation type="journal article" date="2019" name="Int. J. Syst. Evol. Microbiol.">
        <title>The Global Catalogue of Microorganisms (GCM) 10K type strain sequencing project: providing services to taxonomists for standard genome sequencing and annotation.</title>
        <authorList>
            <consortium name="The Broad Institute Genomics Platform"/>
            <consortium name="The Broad Institute Genome Sequencing Center for Infectious Disease"/>
            <person name="Wu L."/>
            <person name="Ma J."/>
        </authorList>
    </citation>
    <scope>NUCLEOTIDE SEQUENCE [LARGE SCALE GENOMIC DNA]</scope>
    <source>
        <strain evidence="4">CCUG 51308</strain>
    </source>
</reference>
<feature type="coiled-coil region" evidence="1">
    <location>
        <begin position="37"/>
        <end position="106"/>
    </location>
</feature>
<dbReference type="Proteomes" id="UP001596492">
    <property type="component" value="Unassembled WGS sequence"/>
</dbReference>
<evidence type="ECO:0000313" key="3">
    <source>
        <dbReference type="EMBL" id="MFC7290938.1"/>
    </source>
</evidence>
<feature type="signal peptide" evidence="2">
    <location>
        <begin position="1"/>
        <end position="26"/>
    </location>
</feature>
<dbReference type="EMBL" id="JBHTBR010000002">
    <property type="protein sequence ID" value="MFC7290938.1"/>
    <property type="molecule type" value="Genomic_DNA"/>
</dbReference>
<name>A0ABW2IJ30_9PROT</name>
<evidence type="ECO:0000256" key="1">
    <source>
        <dbReference type="SAM" id="Coils"/>
    </source>
</evidence>
<feature type="chain" id="PRO_5047343745" evidence="2">
    <location>
        <begin position="27"/>
        <end position="265"/>
    </location>
</feature>
<accession>A0ABW2IJ30</accession>
<sequence>MKRFIKPVRAAFMASILASVATPAFAQANLTDAISVGEKATRTAEQTQERINQLDDERSDMVREFRTLLQQKDAAALYKRQQERVVASQENELVSLAEQLGRVEEIKAQMVPMMQDMISALKTFRAADLPFKDKTDSGFDVRADRYEKLDEVMARGDVSPAERYRLIIQAFQSEMEYGRTIATYTDEVTLNDGSVKTVDVFRYGRVALVYITKDRNQLGRWDRDTNQWVDLPASYKTEVLKGIRIADKVATPAIMMAPVVKLSAQ</sequence>
<dbReference type="InterPro" id="IPR016866">
    <property type="entry name" value="UCP028069"/>
</dbReference>
<keyword evidence="4" id="KW-1185">Reference proteome</keyword>
<evidence type="ECO:0000313" key="4">
    <source>
        <dbReference type="Proteomes" id="UP001596492"/>
    </source>
</evidence>
<dbReference type="RefSeq" id="WP_382166142.1">
    <property type="nucleotide sequence ID" value="NZ_JBHTBR010000002.1"/>
</dbReference>
<organism evidence="3 4">
    <name type="scientific">Hirschia litorea</name>
    <dbReference type="NCBI Taxonomy" id="1199156"/>
    <lineage>
        <taxon>Bacteria</taxon>
        <taxon>Pseudomonadati</taxon>
        <taxon>Pseudomonadota</taxon>
        <taxon>Alphaproteobacteria</taxon>
        <taxon>Hyphomonadales</taxon>
        <taxon>Hyphomonadaceae</taxon>
        <taxon>Hirschia</taxon>
    </lineage>
</organism>
<proteinExistence type="predicted"/>